<dbReference type="InterPro" id="IPR009647">
    <property type="entry name" value="PBP_C"/>
</dbReference>
<name>A1ZNU6_MICM2</name>
<evidence type="ECO:0000256" key="2">
    <source>
        <dbReference type="ARBA" id="ARBA00007090"/>
    </source>
</evidence>
<dbReference type="InterPro" id="IPR012338">
    <property type="entry name" value="Beta-lactam/transpept-like"/>
</dbReference>
<dbReference type="NCBIfam" id="TIGR02073">
    <property type="entry name" value="PBP_1c"/>
    <property type="match status" value="1"/>
</dbReference>
<dbReference type="eggNOG" id="COG4953">
    <property type="taxonomic scope" value="Bacteria"/>
</dbReference>
<comment type="catalytic activity">
    <reaction evidence="11">
        <text>[GlcNAc-(1-&gt;4)-Mur2Ac(oyl-L-Ala-gamma-D-Glu-L-Lys-D-Ala-D-Ala)](n)-di-trans,octa-cis-undecaprenyl diphosphate + beta-D-GlcNAc-(1-&gt;4)-Mur2Ac(oyl-L-Ala-gamma-D-Glu-L-Lys-D-Ala-D-Ala)-di-trans,octa-cis-undecaprenyl diphosphate = [GlcNAc-(1-&gt;4)-Mur2Ac(oyl-L-Ala-gamma-D-Glu-L-Lys-D-Ala-D-Ala)](n+1)-di-trans,octa-cis-undecaprenyl diphosphate + di-trans,octa-cis-undecaprenyl diphosphate + H(+)</text>
        <dbReference type="Rhea" id="RHEA:23708"/>
        <dbReference type="Rhea" id="RHEA-COMP:9602"/>
        <dbReference type="Rhea" id="RHEA-COMP:9603"/>
        <dbReference type="ChEBI" id="CHEBI:15378"/>
        <dbReference type="ChEBI" id="CHEBI:58405"/>
        <dbReference type="ChEBI" id="CHEBI:60033"/>
        <dbReference type="ChEBI" id="CHEBI:78435"/>
        <dbReference type="EC" id="2.4.99.28"/>
    </reaction>
</comment>
<evidence type="ECO:0000259" key="12">
    <source>
        <dbReference type="Pfam" id="PF00905"/>
    </source>
</evidence>
<dbReference type="Gene3D" id="1.10.3810.10">
    <property type="entry name" value="Biosynthetic peptidoglycan transglycosylase-like"/>
    <property type="match status" value="1"/>
</dbReference>
<dbReference type="SUPFAM" id="SSF56601">
    <property type="entry name" value="beta-lactamase/transpeptidase-like"/>
    <property type="match status" value="1"/>
</dbReference>
<dbReference type="GO" id="GO:0004180">
    <property type="term" value="F:carboxypeptidase activity"/>
    <property type="evidence" value="ECO:0007669"/>
    <property type="project" value="UniProtKB-KW"/>
</dbReference>
<accession>A1ZNU6</accession>
<evidence type="ECO:0000256" key="1">
    <source>
        <dbReference type="ARBA" id="ARBA00004752"/>
    </source>
</evidence>
<comment type="pathway">
    <text evidence="1">Cell wall biogenesis; peptidoglycan biosynthesis.</text>
</comment>
<dbReference type="GO" id="GO:0008658">
    <property type="term" value="F:penicillin binding"/>
    <property type="evidence" value="ECO:0007669"/>
    <property type="project" value="InterPro"/>
</dbReference>
<evidence type="ECO:0000256" key="9">
    <source>
        <dbReference type="ARBA" id="ARBA00023268"/>
    </source>
</evidence>
<dbReference type="GO" id="GO:0006508">
    <property type="term" value="P:proteolysis"/>
    <property type="evidence" value="ECO:0007669"/>
    <property type="project" value="UniProtKB-KW"/>
</dbReference>
<evidence type="ECO:0000256" key="6">
    <source>
        <dbReference type="ARBA" id="ARBA00022676"/>
    </source>
</evidence>
<dbReference type="Gene3D" id="3.40.710.10">
    <property type="entry name" value="DD-peptidase/beta-lactamase superfamily"/>
    <property type="match status" value="1"/>
</dbReference>
<evidence type="ECO:0000256" key="11">
    <source>
        <dbReference type="ARBA" id="ARBA00049902"/>
    </source>
</evidence>
<evidence type="ECO:0000313" key="15">
    <source>
        <dbReference type="EMBL" id="EAY27985.1"/>
    </source>
</evidence>
<dbReference type="Pfam" id="PF00905">
    <property type="entry name" value="Transpeptidase"/>
    <property type="match status" value="1"/>
</dbReference>
<feature type="domain" description="Penicillin-binding protein transpeptidase" evidence="12">
    <location>
        <begin position="281"/>
        <end position="520"/>
    </location>
</feature>
<dbReference type="InterPro" id="IPR036950">
    <property type="entry name" value="PBP_transglycosylase"/>
</dbReference>
<feature type="domain" description="Glycosyl transferase family 51" evidence="13">
    <location>
        <begin position="29"/>
        <end position="200"/>
    </location>
</feature>
<keyword evidence="9" id="KW-0511">Multifunctional enzyme</keyword>
<dbReference type="InterPro" id="IPR001264">
    <property type="entry name" value="Glyco_trans_51"/>
</dbReference>
<evidence type="ECO:0000313" key="16">
    <source>
        <dbReference type="Proteomes" id="UP000004095"/>
    </source>
</evidence>
<evidence type="ECO:0000256" key="5">
    <source>
        <dbReference type="ARBA" id="ARBA00022670"/>
    </source>
</evidence>
<dbReference type="Proteomes" id="UP000004095">
    <property type="component" value="Unassembled WGS sequence"/>
</dbReference>
<dbReference type="InterPro" id="IPR023346">
    <property type="entry name" value="Lysozyme-like_dom_sf"/>
</dbReference>
<comment type="caution">
    <text evidence="15">The sequence shown here is derived from an EMBL/GenBank/DDBJ whole genome shotgun (WGS) entry which is preliminary data.</text>
</comment>
<keyword evidence="8" id="KW-0378">Hydrolase</keyword>
<proteinExistence type="inferred from homology"/>
<sequence length="747" mass="84865">MFFILHWIFPLRVKIEYSQLMLAKNDQVLHAFLTSDDKWRMKTELDEIIPKLKKAIVYKEDKYFYNHWGVNPIAISRALFNNILQGHKTSGASTITMQVARLLSPKKRTYANKVIEMFRALQLEWKYSKDEILQIYLNLVPYGGNIEGVKAASLLYFGRMPHQLSLAQITALAIIPNRPTSWVIGRTNEAIVKARNKWLKRFGKANIYEPRFIKAALEEQLQATRSEAPHEAQHLAYRLRSRYSTESIIRTTIDKSKQDKIQQLVANYVRRLKVKGIYNASVLVINNHTKQVEAYLGSPFFYDKKHAGQVDGVKAVRSPGSTLKPLVYALGFDQGKLTPKSTVADVPINLNGYSPENFYKKFNGIVNIETSLANSLNIPAVKALKMIGVHYFINKLREARFEQVVKDEKKLGYSMILGGCGVTLEELTNLFSVYSNGGRYTNLCYLKSDTITTNRKLISSAAAYVITENLTKANRPDLPSSFENTIRIPKVAWKTGTSYGRRDAWSIGYNAAYTVGVWVGNFSGNGVKSLVGAEVATPLLFQVFNAIDYNSKKEWFKAPKDLKVRWVCAETGLPPNSFCESQVIDYYLPLVSPTQKCDHLKKVFVSIDGKESYCVTCRTEGKFKTVLYPNLAPEMVAFYNMEGIAYRKIPPHNPRCTRVFEHPAPVINSLSTNKEYIVDRDDPPELMLTCIAHNEVKTVYWYINDQFYKAASPNDKVFFKPTRGMIKVSCSDDQGKSSSIGIRVLYE</sequence>
<dbReference type="InterPro" id="IPR011815">
    <property type="entry name" value="PBP_1c"/>
</dbReference>
<dbReference type="Pfam" id="PF00912">
    <property type="entry name" value="Transgly"/>
    <property type="match status" value="1"/>
</dbReference>
<dbReference type="SUPFAM" id="SSF53955">
    <property type="entry name" value="Lysozyme-like"/>
    <property type="match status" value="1"/>
</dbReference>
<keyword evidence="16" id="KW-1185">Reference proteome</keyword>
<dbReference type="EMBL" id="AAWS01000019">
    <property type="protein sequence ID" value="EAY27985.1"/>
    <property type="molecule type" value="Genomic_DNA"/>
</dbReference>
<evidence type="ECO:0000256" key="4">
    <source>
        <dbReference type="ARBA" id="ARBA00022645"/>
    </source>
</evidence>
<protein>
    <recommendedName>
        <fullName evidence="10">peptidoglycan glycosyltransferase</fullName>
        <ecNumber evidence="10">2.4.99.28</ecNumber>
    </recommendedName>
</protein>
<dbReference type="AlphaFoldDB" id="A1ZNU6"/>
<keyword evidence="4" id="KW-0121">Carboxypeptidase</keyword>
<evidence type="ECO:0000259" key="13">
    <source>
        <dbReference type="Pfam" id="PF00912"/>
    </source>
</evidence>
<organism evidence="15 16">
    <name type="scientific">Microscilla marina ATCC 23134</name>
    <dbReference type="NCBI Taxonomy" id="313606"/>
    <lineage>
        <taxon>Bacteria</taxon>
        <taxon>Pseudomonadati</taxon>
        <taxon>Bacteroidota</taxon>
        <taxon>Cytophagia</taxon>
        <taxon>Cytophagales</taxon>
        <taxon>Microscillaceae</taxon>
        <taxon>Microscilla</taxon>
    </lineage>
</organism>
<keyword evidence="5" id="KW-0645">Protease</keyword>
<evidence type="ECO:0000256" key="10">
    <source>
        <dbReference type="ARBA" id="ARBA00044770"/>
    </source>
</evidence>
<dbReference type="GO" id="GO:0008955">
    <property type="term" value="F:peptidoglycan glycosyltransferase activity"/>
    <property type="evidence" value="ECO:0007669"/>
    <property type="project" value="UniProtKB-EC"/>
</dbReference>
<keyword evidence="6" id="KW-0328">Glycosyltransferase</keyword>
<dbReference type="PANTHER" id="PTHR32282">
    <property type="entry name" value="BINDING PROTEIN TRANSPEPTIDASE, PUTATIVE-RELATED"/>
    <property type="match status" value="1"/>
</dbReference>
<dbReference type="Pfam" id="PF06832">
    <property type="entry name" value="BiPBP_C"/>
    <property type="match status" value="1"/>
</dbReference>
<dbReference type="InterPro" id="IPR001460">
    <property type="entry name" value="PCN-bd_Tpept"/>
</dbReference>
<keyword evidence="7" id="KW-0808">Transferase</keyword>
<dbReference type="PANTHER" id="PTHR32282:SF15">
    <property type="entry name" value="PENICILLIN-BINDING PROTEIN 1C"/>
    <property type="match status" value="1"/>
</dbReference>
<comment type="similarity">
    <text evidence="2">In the C-terminal section; belongs to the transpeptidase family.</text>
</comment>
<comment type="similarity">
    <text evidence="3">In the N-terminal section; belongs to the glycosyltransferase 51 family.</text>
</comment>
<gene>
    <name evidence="15" type="ORF">M23134_02654</name>
</gene>
<feature type="domain" description="Penicillin-binding C-terminal" evidence="14">
    <location>
        <begin position="657"/>
        <end position="741"/>
    </location>
</feature>
<dbReference type="EC" id="2.4.99.28" evidence="10"/>
<evidence type="ECO:0000256" key="7">
    <source>
        <dbReference type="ARBA" id="ARBA00022679"/>
    </source>
</evidence>
<dbReference type="GO" id="GO:0009252">
    <property type="term" value="P:peptidoglycan biosynthetic process"/>
    <property type="evidence" value="ECO:0007669"/>
    <property type="project" value="InterPro"/>
</dbReference>
<dbReference type="GO" id="GO:0030288">
    <property type="term" value="C:outer membrane-bounded periplasmic space"/>
    <property type="evidence" value="ECO:0007669"/>
    <property type="project" value="TreeGrafter"/>
</dbReference>
<evidence type="ECO:0000256" key="3">
    <source>
        <dbReference type="ARBA" id="ARBA00007739"/>
    </source>
</evidence>
<dbReference type="InterPro" id="IPR050396">
    <property type="entry name" value="Glycosyltr_51/Transpeptidase"/>
</dbReference>
<reference evidence="15 16" key="1">
    <citation type="submission" date="2007-01" db="EMBL/GenBank/DDBJ databases">
        <authorList>
            <person name="Haygood M."/>
            <person name="Podell S."/>
            <person name="Anderson C."/>
            <person name="Hopkinson B."/>
            <person name="Roe K."/>
            <person name="Barbeau K."/>
            <person name="Gaasterland T."/>
            <person name="Ferriera S."/>
            <person name="Johnson J."/>
            <person name="Kravitz S."/>
            <person name="Beeson K."/>
            <person name="Sutton G."/>
            <person name="Rogers Y.-H."/>
            <person name="Friedman R."/>
            <person name="Frazier M."/>
            <person name="Venter J.C."/>
        </authorList>
    </citation>
    <scope>NUCLEOTIDE SEQUENCE [LARGE SCALE GENOMIC DNA]</scope>
    <source>
        <strain evidence="15 16">ATCC 23134</strain>
    </source>
</reference>
<evidence type="ECO:0000256" key="8">
    <source>
        <dbReference type="ARBA" id="ARBA00022801"/>
    </source>
</evidence>
<evidence type="ECO:0000259" key="14">
    <source>
        <dbReference type="Pfam" id="PF06832"/>
    </source>
</evidence>